<dbReference type="EMBL" id="BK015555">
    <property type="protein sequence ID" value="DAE12675.1"/>
    <property type="molecule type" value="Genomic_DNA"/>
</dbReference>
<proteinExistence type="predicted"/>
<reference evidence="1" key="1">
    <citation type="journal article" date="2021" name="Proc. Natl. Acad. Sci. U.S.A.">
        <title>A Catalog of Tens of Thousands of Viruses from Human Metagenomes Reveals Hidden Associations with Chronic Diseases.</title>
        <authorList>
            <person name="Tisza M.J."/>
            <person name="Buck C.B."/>
        </authorList>
    </citation>
    <scope>NUCLEOTIDE SEQUENCE</scope>
    <source>
        <strain evidence="1">CtOCb13</strain>
    </source>
</reference>
<name>A0A8S5Q1Q6_9CAUD</name>
<accession>A0A8S5Q1Q6</accession>
<evidence type="ECO:0000313" key="1">
    <source>
        <dbReference type="EMBL" id="DAE12675.1"/>
    </source>
</evidence>
<sequence>MKTLDQIYRYTSDCQFSDEDWQKILDYCRKLYGGGKIHKAINPKAQSTYANFLSWLENGFGSGDMVQYGNTMGIVGYTLPDKIILAAYCDYEGNLIINEMEVLEPERLMTLDWDKRQHWKRLMFEADMDFSVRAGRIVTMYTPKKYFYVTIENEDGGESGVGMYLETANYQYHFLAFLNGEELKMDYWIDCNYTPLRQATEADIKRLHAATSNAGWSYNERFHKFVKTTKRGQNNVYWYLNDRFELVMDRDDGTRKHTDRLNAGNYILDYTEGLLFMKEVRQMRGKA</sequence>
<organism evidence="1">
    <name type="scientific">Siphoviridae sp. ctOCb13</name>
    <dbReference type="NCBI Taxonomy" id="2825477"/>
    <lineage>
        <taxon>Viruses</taxon>
        <taxon>Duplodnaviria</taxon>
        <taxon>Heunggongvirae</taxon>
        <taxon>Uroviricota</taxon>
        <taxon>Caudoviricetes</taxon>
    </lineage>
</organism>
<protein>
    <submittedName>
        <fullName evidence="1">Uncharacterized protein</fullName>
    </submittedName>
</protein>